<keyword evidence="2" id="KW-0479">Metal-binding</keyword>
<dbReference type="EMBL" id="JAGIZB010000002">
    <property type="protein sequence ID" value="MBP0443722.1"/>
    <property type="molecule type" value="Genomic_DNA"/>
</dbReference>
<dbReference type="InterPro" id="IPR006913">
    <property type="entry name" value="CENP-V/GFA"/>
</dbReference>
<dbReference type="RefSeq" id="WP_209377941.1">
    <property type="nucleotide sequence ID" value="NZ_JAGIZB010000002.1"/>
</dbReference>
<evidence type="ECO:0000256" key="1">
    <source>
        <dbReference type="ARBA" id="ARBA00005495"/>
    </source>
</evidence>
<dbReference type="InterPro" id="IPR011057">
    <property type="entry name" value="Mss4-like_sf"/>
</dbReference>
<keyword evidence="3" id="KW-0862">Zinc</keyword>
<feature type="domain" description="CENP-V/GFA" evidence="5">
    <location>
        <begin position="2"/>
        <end position="105"/>
    </location>
</feature>
<dbReference type="Pfam" id="PF04828">
    <property type="entry name" value="GFA"/>
    <property type="match status" value="1"/>
</dbReference>
<evidence type="ECO:0000256" key="3">
    <source>
        <dbReference type="ARBA" id="ARBA00022833"/>
    </source>
</evidence>
<comment type="similarity">
    <text evidence="1">Belongs to the Gfa family.</text>
</comment>
<dbReference type="PANTHER" id="PTHR33337">
    <property type="entry name" value="GFA DOMAIN-CONTAINING PROTEIN"/>
    <property type="match status" value="1"/>
</dbReference>
<protein>
    <submittedName>
        <fullName evidence="6">GFA family protein</fullName>
    </submittedName>
</protein>
<keyword evidence="7" id="KW-1185">Reference proteome</keyword>
<keyword evidence="4" id="KW-0456">Lyase</keyword>
<name>A0ABS4A9P8_9PROT</name>
<evidence type="ECO:0000256" key="4">
    <source>
        <dbReference type="ARBA" id="ARBA00023239"/>
    </source>
</evidence>
<evidence type="ECO:0000256" key="2">
    <source>
        <dbReference type="ARBA" id="ARBA00022723"/>
    </source>
</evidence>
<dbReference type="Proteomes" id="UP000681594">
    <property type="component" value="Unassembled WGS sequence"/>
</dbReference>
<dbReference type="Gene3D" id="3.90.1590.10">
    <property type="entry name" value="glutathione-dependent formaldehyde- activating enzyme (gfa)"/>
    <property type="match status" value="1"/>
</dbReference>
<dbReference type="PANTHER" id="PTHR33337:SF40">
    <property type="entry name" value="CENP-V_GFA DOMAIN-CONTAINING PROTEIN-RELATED"/>
    <property type="match status" value="1"/>
</dbReference>
<comment type="caution">
    <text evidence="6">The sequence shown here is derived from an EMBL/GenBank/DDBJ whole genome shotgun (WGS) entry which is preliminary data.</text>
</comment>
<evidence type="ECO:0000313" key="7">
    <source>
        <dbReference type="Proteomes" id="UP000681594"/>
    </source>
</evidence>
<evidence type="ECO:0000259" key="5">
    <source>
        <dbReference type="PROSITE" id="PS51891"/>
    </source>
</evidence>
<dbReference type="SUPFAM" id="SSF51316">
    <property type="entry name" value="Mss4-like"/>
    <property type="match status" value="1"/>
</dbReference>
<gene>
    <name evidence="6" type="ORF">J8J14_02930</name>
</gene>
<proteinExistence type="inferred from homology"/>
<evidence type="ECO:0000313" key="6">
    <source>
        <dbReference type="EMBL" id="MBP0443722.1"/>
    </source>
</evidence>
<dbReference type="PROSITE" id="PS51891">
    <property type="entry name" value="CENP_V_GFA"/>
    <property type="match status" value="1"/>
</dbReference>
<reference evidence="6 7" key="1">
    <citation type="submission" date="2021-03" db="EMBL/GenBank/DDBJ databases">
        <authorList>
            <person name="So Y."/>
        </authorList>
    </citation>
    <scope>NUCLEOTIDE SEQUENCE [LARGE SCALE GENOMIC DNA]</scope>
    <source>
        <strain evidence="6 7">SSH11</strain>
    </source>
</reference>
<organism evidence="6 7">
    <name type="scientific">Pararoseomonas baculiformis</name>
    <dbReference type="NCBI Taxonomy" id="2820812"/>
    <lineage>
        <taxon>Bacteria</taxon>
        <taxon>Pseudomonadati</taxon>
        <taxon>Pseudomonadota</taxon>
        <taxon>Alphaproteobacteria</taxon>
        <taxon>Acetobacterales</taxon>
        <taxon>Acetobacteraceae</taxon>
        <taxon>Pararoseomonas</taxon>
    </lineage>
</organism>
<accession>A0ABS4A9P8</accession>
<sequence>MLTGGCHCGAVRYEAHGTPFNTTICHCEDCRRVAGSPCVAWFSVARVDLRVVRGEMRHYASSPRAMRGFCAACGTPMTFAAHDLLEEIDVTTASLDEPDRVPPADHTRTAARISWLHVSDGLPAYPGSREDGQGRG</sequence>